<dbReference type="Proteomes" id="UP000030341">
    <property type="component" value="Chromosome 1"/>
</dbReference>
<evidence type="ECO:0000259" key="1">
    <source>
        <dbReference type="PROSITE" id="PS51833"/>
    </source>
</evidence>
<accession>A0A0A7EBK8</accession>
<dbReference type="AlphaFoldDB" id="A0A0A7EBK8"/>
<protein>
    <recommendedName>
        <fullName evidence="1">HDOD domain-containing protein</fullName>
    </recommendedName>
</protein>
<dbReference type="PROSITE" id="PS51833">
    <property type="entry name" value="HDOD"/>
    <property type="match status" value="1"/>
</dbReference>
<feature type="domain" description="HDOD" evidence="1">
    <location>
        <begin position="102"/>
        <end position="308"/>
    </location>
</feature>
<organism evidence="2 3">
    <name type="scientific">Pseudoalteromonas piratica</name>
    <dbReference type="NCBI Taxonomy" id="1348114"/>
    <lineage>
        <taxon>Bacteria</taxon>
        <taxon>Pseudomonadati</taxon>
        <taxon>Pseudomonadota</taxon>
        <taxon>Gammaproteobacteria</taxon>
        <taxon>Alteromonadales</taxon>
        <taxon>Pseudoalteromonadaceae</taxon>
        <taxon>Pseudoalteromonas</taxon>
    </lineage>
</organism>
<dbReference type="Pfam" id="PF08668">
    <property type="entry name" value="HDOD"/>
    <property type="match status" value="1"/>
</dbReference>
<evidence type="ECO:0000313" key="3">
    <source>
        <dbReference type="Proteomes" id="UP000030341"/>
    </source>
</evidence>
<dbReference type="HOGENOM" id="CLU_060731_0_0_6"/>
<dbReference type="InterPro" id="IPR013976">
    <property type="entry name" value="HDOD"/>
</dbReference>
<keyword evidence="3" id="KW-1185">Reference proteome</keyword>
<gene>
    <name evidence="2" type="ORF">OM33_01385</name>
</gene>
<dbReference type="OrthoDB" id="6233174at2"/>
<dbReference type="SUPFAM" id="SSF109604">
    <property type="entry name" value="HD-domain/PDEase-like"/>
    <property type="match status" value="1"/>
</dbReference>
<evidence type="ECO:0000313" key="2">
    <source>
        <dbReference type="EMBL" id="AIY63954.1"/>
    </source>
</evidence>
<dbReference type="STRING" id="1348114.OM33_01385"/>
<name>A0A0A7EBK8_9GAMM</name>
<reference evidence="2 3" key="1">
    <citation type="submission" date="2014-11" db="EMBL/GenBank/DDBJ databases">
        <title>Complete Genome Sequence of Pseudoalteromonas sp. Strain OCN003 Isolated from Kaneohe Bay, Oahu, Hawaii.</title>
        <authorList>
            <person name="Beurmann S."/>
            <person name="Videau P."/>
            <person name="Ushijima B."/>
            <person name="Smith A.M."/>
            <person name="Aeby G.S."/>
            <person name="Callahan S.M."/>
            <person name="Belcaid M."/>
        </authorList>
    </citation>
    <scope>NUCLEOTIDE SEQUENCE [LARGE SCALE GENOMIC DNA]</scope>
    <source>
        <strain evidence="2 3">OCN003</strain>
    </source>
</reference>
<dbReference type="RefSeq" id="WP_038637753.1">
    <property type="nucleotide sequence ID" value="NZ_CP009888.1"/>
</dbReference>
<dbReference type="eggNOG" id="COG1639">
    <property type="taxonomic scope" value="Bacteria"/>
</dbReference>
<dbReference type="EMBL" id="CP009888">
    <property type="protein sequence ID" value="AIY63954.1"/>
    <property type="molecule type" value="Genomic_DNA"/>
</dbReference>
<proteinExistence type="predicted"/>
<sequence>MNTAIKQKWQIEMLLGRFHDLLLGQKFAQQQIGYIHTLDIDYGEPLPIRKLLEVEQVAAKAREKIDSKNAQFIVDVNADLHQQIEDEIDKLINDIDYIYKEIIQIQDNIPATLDILAVKSASVGRIDPLINDLHWLGEDILKLINLPQYRQEKDPAKAVRVDNVSLALRYIGLDNLKLIVPTFSLKHWTPHSTAPFDMLKRKLWETGMAAGIASRKLAEISNQDPYQPFVLGMFHGVGNMALIRLYLRLFDVIWEKNAREARENGQKERHSALSELQPDALFLRNLLVEKGPTVSCALIEQMSLKYIPIASAMREIAENTVFTECTPLAQTVLKGRAYSHYKFLQKHALIEPDEAKALFTFYKFSANELKLLASTSLQNLQLRIER</sequence>
<dbReference type="Gene3D" id="1.10.3210.10">
    <property type="entry name" value="Hypothetical protein af1432"/>
    <property type="match status" value="1"/>
</dbReference>
<dbReference type="KEGG" id="pseo:OM33_01385"/>